<evidence type="ECO:0000313" key="9">
    <source>
        <dbReference type="Proteomes" id="UP000182444"/>
    </source>
</evidence>
<dbReference type="GO" id="GO:0004806">
    <property type="term" value="F:triacylglycerol lipase activity"/>
    <property type="evidence" value="ECO:0007669"/>
    <property type="project" value="UniProtKB-EC"/>
</dbReference>
<dbReference type="VEuPathDB" id="FungiDB:YALI1_E07234g"/>
<evidence type="ECO:0000256" key="6">
    <source>
        <dbReference type="RuleBase" id="RU361235"/>
    </source>
</evidence>
<accession>A0A1D8NHB0</accession>
<organism evidence="8 9">
    <name type="scientific">Yarrowia lipolytica</name>
    <name type="common">Candida lipolytica</name>
    <dbReference type="NCBI Taxonomy" id="4952"/>
    <lineage>
        <taxon>Eukaryota</taxon>
        <taxon>Fungi</taxon>
        <taxon>Dikarya</taxon>
        <taxon>Ascomycota</taxon>
        <taxon>Saccharomycotina</taxon>
        <taxon>Dipodascomycetes</taxon>
        <taxon>Dipodascales</taxon>
        <taxon>Dipodascales incertae sedis</taxon>
        <taxon>Yarrowia</taxon>
    </lineage>
</organism>
<gene>
    <name evidence="8" type="ORF">YALI1_E07234g</name>
</gene>
<dbReference type="OMA" id="NTRCING"/>
<evidence type="ECO:0000256" key="3">
    <source>
        <dbReference type="ARBA" id="ARBA00022801"/>
    </source>
</evidence>
<dbReference type="EMBL" id="CP017557">
    <property type="protein sequence ID" value="AOW05020.1"/>
    <property type="molecule type" value="Genomic_DNA"/>
</dbReference>
<dbReference type="Gene3D" id="3.40.50.1820">
    <property type="entry name" value="alpha/beta hydrolase"/>
    <property type="match status" value="1"/>
</dbReference>
<name>A0A1D8NHB0_YARLL</name>
<sequence>MTTINSKALNGSFEGVPIGETIQWKNVLYADVKHRFAPPILKTDFEGKTIDCTEDGYDCPQLPNKHDMHDGEYKSDELLCTNLRIVKPKGDFKHPLPVYLYIHGGANLVGNIYSKRTDPTPFVEHSAAIGKPVIMVVIEYRLGMLGYSTSKDGKGNWGLRDQWTSVQWVNKFIGEFGGDSQRVTVGGESSGSIGVHALVLKDGLEHHGVISRAFMSSGSLGCFLPLPVAYLDTYRAKAAKELGVEEADLDDPTKVPPYALVTAGFKIEYPFGFYAYDDFLPDNLLQAIPKLRTALVSDNDYEGSLFVKRVVPPAEIEPLLNSSETGKKVKDIYSILTGAEVCKFRGDSFFVVSNAELLGQLEKGGVDVYRQFFDQVDPFDPSLRARHAVDLVFMWKCLPNLPEWAIELANKYQTNLIKFVYDESPWPSDEVALVGNKTIKYGHYNPRKLAEKLLDLDLKEIRKLGENLTPAGEWAM</sequence>
<dbReference type="InterPro" id="IPR019826">
    <property type="entry name" value="Carboxylesterase_B_AS"/>
</dbReference>
<dbReference type="PROSITE" id="PS00122">
    <property type="entry name" value="CARBOXYLESTERASE_B_1"/>
    <property type="match status" value="1"/>
</dbReference>
<dbReference type="PANTHER" id="PTHR43142">
    <property type="entry name" value="CARBOXYLIC ESTER HYDROLASE"/>
    <property type="match status" value="1"/>
</dbReference>
<dbReference type="GO" id="GO:0016042">
    <property type="term" value="P:lipid catabolic process"/>
    <property type="evidence" value="ECO:0007669"/>
    <property type="project" value="UniProtKB-KW"/>
</dbReference>
<evidence type="ECO:0000256" key="2">
    <source>
        <dbReference type="ARBA" id="ARBA00005964"/>
    </source>
</evidence>
<keyword evidence="3 6" id="KW-0378">Hydrolase</keyword>
<evidence type="ECO:0000256" key="1">
    <source>
        <dbReference type="ARBA" id="ARBA00001024"/>
    </source>
</evidence>
<dbReference type="eggNOG" id="KOG1516">
    <property type="taxonomic scope" value="Eukaryota"/>
</dbReference>
<dbReference type="PANTHER" id="PTHR43142:SF1">
    <property type="entry name" value="CARBOXYLIC ESTER HYDROLASE"/>
    <property type="match status" value="1"/>
</dbReference>
<dbReference type="GeneID" id="2912343"/>
<dbReference type="EC" id="3.1.1.-" evidence="6"/>
<dbReference type="AlphaFoldDB" id="A0A1D8NHB0"/>
<protein>
    <recommendedName>
        <fullName evidence="6">Carboxylic ester hydrolase</fullName>
        <ecNumber evidence="6">3.1.1.-</ecNumber>
    </recommendedName>
</protein>
<dbReference type="VEuPathDB" id="FungiDB:YALI0_E05995g"/>
<evidence type="ECO:0000313" key="8">
    <source>
        <dbReference type="EMBL" id="AOW05020.1"/>
    </source>
</evidence>
<dbReference type="RefSeq" id="XP_503610.3">
    <property type="nucleotide sequence ID" value="XM_503610.3"/>
</dbReference>
<dbReference type="KEGG" id="yli:2912343"/>
<keyword evidence="4" id="KW-0442">Lipid degradation</keyword>
<dbReference type="InterPro" id="IPR029058">
    <property type="entry name" value="AB_hydrolase_fold"/>
</dbReference>
<keyword evidence="5" id="KW-0443">Lipid metabolism</keyword>
<proteinExistence type="inferred from homology"/>
<dbReference type="InterPro" id="IPR002018">
    <property type="entry name" value="CarbesteraseB"/>
</dbReference>
<reference evidence="8 9" key="1">
    <citation type="journal article" date="2016" name="PLoS ONE">
        <title>Sequence Assembly of Yarrowia lipolytica Strain W29/CLIB89 Shows Transposable Element Diversity.</title>
        <authorList>
            <person name="Magnan C."/>
            <person name="Yu J."/>
            <person name="Chang I."/>
            <person name="Jahn E."/>
            <person name="Kanomata Y."/>
            <person name="Wu J."/>
            <person name="Zeller M."/>
            <person name="Oakes M."/>
            <person name="Baldi P."/>
            <person name="Sandmeyer S."/>
        </authorList>
    </citation>
    <scope>NUCLEOTIDE SEQUENCE [LARGE SCALE GENOMIC DNA]</scope>
    <source>
        <strain evidence="9">CLIB89(W29)</strain>
    </source>
</reference>
<dbReference type="ESTHER" id="yarli-q6c6v2">
    <property type="family name" value="Fungal_carboxylesterase_lipase"/>
</dbReference>
<feature type="domain" description="Carboxylesterase type B" evidence="7">
    <location>
        <begin position="20"/>
        <end position="324"/>
    </location>
</feature>
<evidence type="ECO:0000256" key="5">
    <source>
        <dbReference type="ARBA" id="ARBA00023098"/>
    </source>
</evidence>
<dbReference type="SUPFAM" id="SSF53474">
    <property type="entry name" value="alpha/beta-Hydrolases"/>
    <property type="match status" value="1"/>
</dbReference>
<evidence type="ECO:0000259" key="7">
    <source>
        <dbReference type="Pfam" id="PF00135"/>
    </source>
</evidence>
<dbReference type="Pfam" id="PF00135">
    <property type="entry name" value="COesterase"/>
    <property type="match status" value="1"/>
</dbReference>
<comment type="catalytic activity">
    <reaction evidence="1">
        <text>a triacylglycerol + H2O = a diacylglycerol + a fatty acid + H(+)</text>
        <dbReference type="Rhea" id="RHEA:12044"/>
        <dbReference type="ChEBI" id="CHEBI:15377"/>
        <dbReference type="ChEBI" id="CHEBI:15378"/>
        <dbReference type="ChEBI" id="CHEBI:17855"/>
        <dbReference type="ChEBI" id="CHEBI:18035"/>
        <dbReference type="ChEBI" id="CHEBI:28868"/>
        <dbReference type="EC" id="3.1.1.3"/>
    </reaction>
</comment>
<dbReference type="Proteomes" id="UP000182444">
    <property type="component" value="Chromosome 1E"/>
</dbReference>
<evidence type="ECO:0000256" key="4">
    <source>
        <dbReference type="ARBA" id="ARBA00022963"/>
    </source>
</evidence>
<comment type="similarity">
    <text evidence="2 6">Belongs to the type-B carboxylesterase/lipase family.</text>
</comment>